<gene>
    <name evidence="1" type="ORF">BJI69_15755</name>
</gene>
<dbReference type="Proteomes" id="UP000182987">
    <property type="component" value="Chromosome"/>
</dbReference>
<proteinExistence type="predicted"/>
<dbReference type="RefSeq" id="WP_046966729.1">
    <property type="nucleotide sequence ID" value="NZ_CP017480.1"/>
</dbReference>
<reference evidence="2" key="1">
    <citation type="submission" date="2016-09" db="EMBL/GenBank/DDBJ databases">
        <authorList>
            <person name="Lysoe E."/>
        </authorList>
    </citation>
    <scope>NUCLEOTIDE SEQUENCE [LARGE SCALE GENOMIC DNA]</scope>
    <source>
        <strain evidence="2">LJ96T</strain>
    </source>
</reference>
<accession>A0A0G9HJG9</accession>
<dbReference type="OrthoDB" id="9809977at2"/>
<name>A0A0G9HJG9_9GAMM</name>
<dbReference type="EMBL" id="CP017480">
    <property type="protein sequence ID" value="APG05209.1"/>
    <property type="molecule type" value="Genomic_DNA"/>
</dbReference>
<evidence type="ECO:0000313" key="2">
    <source>
        <dbReference type="Proteomes" id="UP000182987"/>
    </source>
</evidence>
<dbReference type="InterPro" id="IPR049713">
    <property type="entry name" value="Pr6Pr-like"/>
</dbReference>
<dbReference type="AlphaFoldDB" id="A0A0G9HJG9"/>
<dbReference type="NCBIfam" id="NF038065">
    <property type="entry name" value="Pr6Pr"/>
    <property type="match status" value="1"/>
</dbReference>
<dbReference type="KEGG" id="lrz:BJI69_15755"/>
<sequence>MPVSPRTAAISNVYAIVVAAVAWSGLMLQYWLILWSGPIGYATVRYFSFFTILSNLLVAVVATSVVTGGDWAPLRFWRQPRVRGLAALCIAVTCLIYTTILAGHWHPQGPQLIADRVVHYLVPFLYLFWWVALLPHGTLVWRDALRWLSFPLVFLLWTLLRGAVVHEYPYPFVDAGQLGYAVVALNALMVGAVFIVLGLGLVAIDRAMGRYGRT</sequence>
<keyword evidence="2" id="KW-1185">Reference proteome</keyword>
<evidence type="ECO:0000313" key="1">
    <source>
        <dbReference type="EMBL" id="APG05209.1"/>
    </source>
</evidence>
<organism evidence="1 2">
    <name type="scientific">Luteibacter rhizovicinus DSM 16549</name>
    <dbReference type="NCBI Taxonomy" id="1440763"/>
    <lineage>
        <taxon>Bacteria</taxon>
        <taxon>Pseudomonadati</taxon>
        <taxon>Pseudomonadota</taxon>
        <taxon>Gammaproteobacteria</taxon>
        <taxon>Lysobacterales</taxon>
        <taxon>Rhodanobacteraceae</taxon>
        <taxon>Luteibacter</taxon>
    </lineage>
</organism>
<dbReference type="PATRIC" id="fig|1440763.5.peg.786"/>
<dbReference type="STRING" id="1440763.BJI69_15755"/>
<protein>
    <submittedName>
        <fullName evidence="1">Uncharacterized protein</fullName>
    </submittedName>
</protein>